<evidence type="ECO:0000259" key="1">
    <source>
        <dbReference type="Pfam" id="PF13349"/>
    </source>
</evidence>
<gene>
    <name evidence="2" type="ORF">ACFP3U_12000</name>
</gene>
<feature type="domain" description="DUF4097" evidence="1">
    <location>
        <begin position="106"/>
        <end position="208"/>
    </location>
</feature>
<evidence type="ECO:0000313" key="3">
    <source>
        <dbReference type="Proteomes" id="UP001595975"/>
    </source>
</evidence>
<dbReference type="InterPro" id="IPR025164">
    <property type="entry name" value="Toastrack_DUF4097"/>
</dbReference>
<reference evidence="3" key="1">
    <citation type="journal article" date="2019" name="Int. J. Syst. Evol. Microbiol.">
        <title>The Global Catalogue of Microorganisms (GCM) 10K type strain sequencing project: providing services to taxonomists for standard genome sequencing and annotation.</title>
        <authorList>
            <consortium name="The Broad Institute Genomics Platform"/>
            <consortium name="The Broad Institute Genome Sequencing Center for Infectious Disease"/>
            <person name="Wu L."/>
            <person name="Ma J."/>
        </authorList>
    </citation>
    <scope>NUCLEOTIDE SEQUENCE [LARGE SCALE GENOMIC DNA]</scope>
    <source>
        <strain evidence="3">CGMCC 4.1437</strain>
    </source>
</reference>
<evidence type="ECO:0000313" key="2">
    <source>
        <dbReference type="EMBL" id="MFC5663704.1"/>
    </source>
</evidence>
<dbReference type="RefSeq" id="WP_380225373.1">
    <property type="nucleotide sequence ID" value="NZ_JBHSOF010000011.1"/>
</dbReference>
<organism evidence="2 3">
    <name type="scientific">Kitasatospora misakiensis</name>
    <dbReference type="NCBI Taxonomy" id="67330"/>
    <lineage>
        <taxon>Bacteria</taxon>
        <taxon>Bacillati</taxon>
        <taxon>Actinomycetota</taxon>
        <taxon>Actinomycetes</taxon>
        <taxon>Kitasatosporales</taxon>
        <taxon>Streptomycetaceae</taxon>
        <taxon>Kitasatospora</taxon>
    </lineage>
</organism>
<proteinExistence type="predicted"/>
<dbReference type="Pfam" id="PF13349">
    <property type="entry name" value="DUF4097"/>
    <property type="match status" value="1"/>
</dbReference>
<dbReference type="Proteomes" id="UP001595975">
    <property type="component" value="Unassembled WGS sequence"/>
</dbReference>
<accession>A0ABW0X3G8</accession>
<protein>
    <submittedName>
        <fullName evidence="2">DUF4097 family beta strand repeat-containing protein</fullName>
    </submittedName>
</protein>
<keyword evidence="3" id="KW-1185">Reference proteome</keyword>
<dbReference type="EMBL" id="JBHSOF010000011">
    <property type="protein sequence ID" value="MFC5663704.1"/>
    <property type="molecule type" value="Genomic_DNA"/>
</dbReference>
<comment type="caution">
    <text evidence="2">The sequence shown here is derived from an EMBL/GenBank/DDBJ whole genome shotgun (WGS) entry which is preliminary data.</text>
</comment>
<sequence>MLALSVAAACWGIVALLSAERGYTETLRADAADSTRLRIEAGSAGITLTPGDDAVVRVSATGSYLGTAPAVALSTAGGEVTVRAACGAECSLQLRVTVPAGLAATVESAGGEIAASGLGGPLDLSSRSGLIRVTGSAGPLVLRSESGSVTVTDSRSPSARITTGQGTVRAAFAAPPTSVEITTGDGGADLTVPGSAEYSIDARSSAGTTPPQVNLPIDRNAARTVTVRTGGGGILIH</sequence>
<dbReference type="Gene3D" id="2.160.20.120">
    <property type="match status" value="1"/>
</dbReference>
<name>A0ABW0X3G8_9ACTN</name>